<evidence type="ECO:0000313" key="1">
    <source>
        <dbReference type="EMBL" id="ARQ11011.1"/>
    </source>
</evidence>
<gene>
    <name evidence="1" type="ORF">NXC12_CH03018</name>
</gene>
<dbReference type="AlphaFoldDB" id="A0AAN1BIF6"/>
<dbReference type="Proteomes" id="UP000194159">
    <property type="component" value="Chromosome"/>
</dbReference>
<dbReference type="EMBL" id="CP020906">
    <property type="protein sequence ID" value="ARQ11011.1"/>
    <property type="molecule type" value="Genomic_DNA"/>
</dbReference>
<dbReference type="RefSeq" id="WP_157700409.1">
    <property type="nucleotide sequence ID" value="NZ_CP020906.1"/>
</dbReference>
<evidence type="ECO:0000313" key="2">
    <source>
        <dbReference type="Proteomes" id="UP000194159"/>
    </source>
</evidence>
<proteinExistence type="predicted"/>
<reference evidence="1 2" key="1">
    <citation type="submission" date="2017-04" db="EMBL/GenBank/DDBJ databases">
        <title>Complete genome sequences of Rhizobium genomic linages associated to common bean (phaseolus vulgaris).</title>
        <authorList>
            <person name="Santamaria R.I."/>
            <person name="Bustos P."/>
            <person name="Perez-Carrascal O."/>
            <person name="Martinez-Flores I."/>
            <person name="Juarez S."/>
            <person name="Lozano L."/>
            <person name="Miranda F."/>
            <person name="Vinuesa P."/>
            <person name="Martinez-Romero E."/>
            <person name="Cevallos M.A."/>
            <person name="Romero D."/>
            <person name="Davila G."/>
            <person name="Gonzalez V."/>
        </authorList>
    </citation>
    <scope>NUCLEOTIDE SEQUENCE [LARGE SCALE GENOMIC DNA]</scope>
    <source>
        <strain evidence="1 2">NXC12</strain>
    </source>
</reference>
<protein>
    <submittedName>
        <fullName evidence="1">Uncharacterized protein</fullName>
    </submittedName>
</protein>
<accession>A0AAN1BIF6</accession>
<organism evidence="1 2">
    <name type="scientific">Rhizobium etli</name>
    <dbReference type="NCBI Taxonomy" id="29449"/>
    <lineage>
        <taxon>Bacteria</taxon>
        <taxon>Pseudomonadati</taxon>
        <taxon>Pseudomonadota</taxon>
        <taxon>Alphaproteobacteria</taxon>
        <taxon>Hyphomicrobiales</taxon>
        <taxon>Rhizobiaceae</taxon>
        <taxon>Rhizobium/Agrobacterium group</taxon>
        <taxon>Rhizobium</taxon>
    </lineage>
</organism>
<name>A0AAN1BIF6_RHIET</name>
<sequence length="106" mass="11712">MSTFQNFKSGPAADICRKAGFSIAKLANWNQYTEAFQIMSEKTGYELPKRFQTMPASSGETAVIQAILHAADYSRYADEIEGTWGRLDYVTGEHAEAVAASILRRG</sequence>